<proteinExistence type="predicted"/>
<keyword evidence="3" id="KW-1185">Reference proteome</keyword>
<evidence type="ECO:0000256" key="1">
    <source>
        <dbReference type="SAM" id="MobiDB-lite"/>
    </source>
</evidence>
<dbReference type="Proteomes" id="UP000737113">
    <property type="component" value="Unassembled WGS sequence"/>
</dbReference>
<evidence type="ECO:0000313" key="2">
    <source>
        <dbReference type="EMBL" id="NMH66168.1"/>
    </source>
</evidence>
<name>A0A972FTZ9_9GAMM</name>
<comment type="caution">
    <text evidence="2">The sequence shown here is derived from an EMBL/GenBank/DDBJ whole genome shotgun (WGS) entry which is preliminary data.</text>
</comment>
<evidence type="ECO:0000313" key="3">
    <source>
        <dbReference type="Proteomes" id="UP000737113"/>
    </source>
</evidence>
<dbReference type="AlphaFoldDB" id="A0A972FTZ9"/>
<dbReference type="InterPro" id="IPR006311">
    <property type="entry name" value="TAT_signal"/>
</dbReference>
<organism evidence="2 3">
    <name type="scientific">Shewanella salipaludis</name>
    <dbReference type="NCBI Taxonomy" id="2723052"/>
    <lineage>
        <taxon>Bacteria</taxon>
        <taxon>Pseudomonadati</taxon>
        <taxon>Pseudomonadota</taxon>
        <taxon>Gammaproteobacteria</taxon>
        <taxon>Alteromonadales</taxon>
        <taxon>Shewanellaceae</taxon>
        <taxon>Shewanella</taxon>
    </lineage>
</organism>
<sequence>MKNLTFPKDDSRPDIPRRTFLRLSLGLVATGMLSSCRNYDFLDAWAMPAIQDDNLIDWDDGRLINLNRGETAVCSTLKSGQLYCLFLYNSSPSDHNVDVTLVWSNSQPPVTVTVPGTEGNQGPASLVLVSGRDTTTISAAITQTSSGSIECCIGSVDMPTNTEGLRNRRLPDDGKPSPLLKHNRDYAVPEGSWYQLTLENKYNQSLVIQFQQHNAVIYIVNPAVDAQAFVTSLITALGSVKRDLDYRVEQPSQGELPQYLSIQFQGDGAQRVWMSFSSEQDSRDTFITLQALNPQPDAKPAAAQALPGGQVNTQPLPHAGPQPVSEQ</sequence>
<protein>
    <submittedName>
        <fullName evidence="2">Uncharacterized protein</fullName>
    </submittedName>
</protein>
<gene>
    <name evidence="2" type="ORF">HC757_13465</name>
</gene>
<accession>A0A972FTZ9</accession>
<feature type="region of interest" description="Disordered" evidence="1">
    <location>
        <begin position="297"/>
        <end position="327"/>
    </location>
</feature>
<dbReference type="RefSeq" id="WP_169564896.1">
    <property type="nucleotide sequence ID" value="NZ_JAAXYH010000010.1"/>
</dbReference>
<reference evidence="2" key="1">
    <citation type="submission" date="2020-04" db="EMBL/GenBank/DDBJ databases">
        <title>Description of Shewanella salipaludis sp. nov., isolated from a salt marsh.</title>
        <authorList>
            <person name="Park S."/>
            <person name="Yoon J.-H."/>
        </authorList>
    </citation>
    <scope>NUCLEOTIDE SEQUENCE</scope>
    <source>
        <strain evidence="2">SHSM-M6</strain>
    </source>
</reference>
<dbReference type="PROSITE" id="PS51318">
    <property type="entry name" value="TAT"/>
    <property type="match status" value="1"/>
</dbReference>
<dbReference type="EMBL" id="JAAXYH010000010">
    <property type="protein sequence ID" value="NMH66168.1"/>
    <property type="molecule type" value="Genomic_DNA"/>
</dbReference>
<feature type="compositionally biased region" description="Low complexity" evidence="1">
    <location>
        <begin position="297"/>
        <end position="307"/>
    </location>
</feature>